<sequence>MVYDVFANGIYSIKILRIIKIKLISLPFFTTPFYIILNGLLTFPLFLKLQFCIILIVLYYYFSGGLYDTRSKK</sequence>
<evidence type="ECO:0000256" key="1">
    <source>
        <dbReference type="SAM" id="Phobius"/>
    </source>
</evidence>
<dbReference type="Proteomes" id="UP000016511">
    <property type="component" value="Unassembled WGS sequence"/>
</dbReference>
<comment type="caution">
    <text evidence="2">The sequence shown here is derived from an EMBL/GenBank/DDBJ whole genome shotgun (WGS) entry which is preliminary data.</text>
</comment>
<keyword evidence="3" id="KW-1185">Reference proteome</keyword>
<keyword evidence="1" id="KW-1133">Transmembrane helix</keyword>
<evidence type="ECO:0000313" key="2">
    <source>
        <dbReference type="EMBL" id="ERI08274.1"/>
    </source>
</evidence>
<gene>
    <name evidence="2" type="ORF">HMPREF0083_03556</name>
</gene>
<dbReference type="HOGENOM" id="CLU_2696471_0_0_9"/>
<reference evidence="2 3" key="1">
    <citation type="submission" date="2013-08" db="EMBL/GenBank/DDBJ databases">
        <authorList>
            <person name="Weinstock G."/>
            <person name="Sodergren E."/>
            <person name="Wylie T."/>
            <person name="Fulton L."/>
            <person name="Fulton R."/>
            <person name="Fronick C."/>
            <person name="O'Laughlin M."/>
            <person name="Godfrey J."/>
            <person name="Miner T."/>
            <person name="Herter B."/>
            <person name="Appelbaum E."/>
            <person name="Cordes M."/>
            <person name="Lek S."/>
            <person name="Wollam A."/>
            <person name="Pepin K.H."/>
            <person name="Palsikar V.B."/>
            <person name="Mitreva M."/>
            <person name="Wilson R.K."/>
        </authorList>
    </citation>
    <scope>NUCLEOTIDE SEQUENCE [LARGE SCALE GENOMIC DNA]</scope>
    <source>
        <strain evidence="2 3">ATCC 12856</strain>
    </source>
</reference>
<dbReference type="STRING" id="649747.HMPREF0083_03556"/>
<name>U1WI90_ANEAE</name>
<keyword evidence="1" id="KW-0812">Transmembrane</keyword>
<dbReference type="EMBL" id="AWSJ01000217">
    <property type="protein sequence ID" value="ERI08274.1"/>
    <property type="molecule type" value="Genomic_DNA"/>
</dbReference>
<feature type="transmembrane region" description="Helical" evidence="1">
    <location>
        <begin position="47"/>
        <end position="67"/>
    </location>
</feature>
<evidence type="ECO:0000313" key="3">
    <source>
        <dbReference type="Proteomes" id="UP000016511"/>
    </source>
</evidence>
<organism evidence="2 3">
    <name type="scientific">Aneurinibacillus aneurinilyticus ATCC 12856</name>
    <dbReference type="NCBI Taxonomy" id="649747"/>
    <lineage>
        <taxon>Bacteria</taxon>
        <taxon>Bacillati</taxon>
        <taxon>Bacillota</taxon>
        <taxon>Bacilli</taxon>
        <taxon>Bacillales</taxon>
        <taxon>Paenibacillaceae</taxon>
        <taxon>Aneurinibacillus group</taxon>
        <taxon>Aneurinibacillus</taxon>
    </lineage>
</organism>
<keyword evidence="1" id="KW-0472">Membrane</keyword>
<accession>U1WI90</accession>
<feature type="transmembrane region" description="Helical" evidence="1">
    <location>
        <begin position="21"/>
        <end position="41"/>
    </location>
</feature>
<protein>
    <submittedName>
        <fullName evidence="2">Uncharacterized protein</fullName>
    </submittedName>
</protein>
<proteinExistence type="predicted"/>
<dbReference type="AlphaFoldDB" id="U1WI90"/>